<dbReference type="Pfam" id="PF00933">
    <property type="entry name" value="Glyco_hydro_3"/>
    <property type="match status" value="1"/>
</dbReference>
<dbReference type="EC" id="3.2.1.21" evidence="4"/>
<evidence type="ECO:0000259" key="17">
    <source>
        <dbReference type="Pfam" id="PF01915"/>
    </source>
</evidence>
<keyword evidence="9" id="KW-0326">Glycosidase</keyword>
<proteinExistence type="inferred from homology"/>
<evidence type="ECO:0000256" key="6">
    <source>
        <dbReference type="ARBA" id="ARBA00023001"/>
    </source>
</evidence>
<dbReference type="STRING" id="1336337.A0A3N4KBX9"/>
<dbReference type="Gene3D" id="3.20.20.300">
    <property type="entry name" value="Glycoside hydrolase, family 3, N-terminal domain"/>
    <property type="match status" value="2"/>
</dbReference>
<sequence>MKFTIITTALLSASTAIAQYNCPPYYPAPRGGWVPSWSDSYTKAQALVSGMSLAAKDGPLGVRYADLITAFPAGITTGATWDKDLMYQRANAMGAEFRGKGIHVLLGPSGVGARESVKGIQDNGVQATIKHFIANEQGHYRGGDGFASNAISANVDDRTMHEVYLWPFAEGVRAGVASVMCSHNMLLNGILKDELGFQGFVMADWLAQRSGVGSALAGMDQSQPGDGNSWANGISLWGRELPSWYQLGQDTGYPELSFSSWTKADDDVMDKGANAGPTIRVNSHVNIQGSHAAIARAVARDSITLLKNTGNVLPLTTSDVIRVFASDACPNPGGMNSCTDRGCNQGVLGMGWGSGTADYPYLTTPIEAITGKASNVQSILTDPVTTQVTDMAKIASAKCLVFISSNSGEGYITVEGHSGDRNDFNPWHNGDALVQAVAGDCANTIVVIHSVGPINMEKFSDLANVKAIVLAHLPGQEAGSSLVDVLFGDYSPSGKLPYTIAKQPNDYGASADTIRSGSGAIQSTFTEGLYIGYKYFDKNSITPGYEFGFGLSYTTFSFSDLKITTTGAPTGLPPARSAKGAVPTYATTIPPASEAAWPAAITTRIAKYVYPYLDNPSTITSGSYPYPSGYSTTEHPAPAAGGDQGGNPALGDVIYTVTATITNTRSRTGKNTGFDTPIHQLRGFSKVEIADLSVWDVVRQNWVTPGAGAGGYTVWVGDSSRNLPLSCKTTGEHGTCGDYCGFFELLEC</sequence>
<feature type="domain" description="Glycoside hydrolase family 3 C-terminal" evidence="17">
    <location>
        <begin position="303"/>
        <end position="533"/>
    </location>
</feature>
<evidence type="ECO:0000256" key="15">
    <source>
        <dbReference type="SAM" id="SignalP"/>
    </source>
</evidence>
<keyword evidence="6" id="KW-0136">Cellulose degradation</keyword>
<dbReference type="OrthoDB" id="416222at2759"/>
<evidence type="ECO:0000256" key="4">
    <source>
        <dbReference type="ARBA" id="ARBA00012744"/>
    </source>
</evidence>
<dbReference type="SUPFAM" id="SSF52279">
    <property type="entry name" value="Beta-D-glucan exohydrolase, C-terminal domain"/>
    <property type="match status" value="1"/>
</dbReference>
<dbReference type="InterPro" id="IPR036962">
    <property type="entry name" value="Glyco_hydro_3_N_sf"/>
</dbReference>
<dbReference type="EMBL" id="ML120362">
    <property type="protein sequence ID" value="RPB03455.1"/>
    <property type="molecule type" value="Genomic_DNA"/>
</dbReference>
<dbReference type="InterPro" id="IPR001764">
    <property type="entry name" value="Glyco_hydro_3_N"/>
</dbReference>
<gene>
    <name evidence="18" type="ORF">L873DRAFT_1826144</name>
</gene>
<reference evidence="18 19" key="1">
    <citation type="journal article" date="2018" name="Nat. Ecol. Evol.">
        <title>Pezizomycetes genomes reveal the molecular basis of ectomycorrhizal truffle lifestyle.</title>
        <authorList>
            <person name="Murat C."/>
            <person name="Payen T."/>
            <person name="Noel B."/>
            <person name="Kuo A."/>
            <person name="Morin E."/>
            <person name="Chen J."/>
            <person name="Kohler A."/>
            <person name="Krizsan K."/>
            <person name="Balestrini R."/>
            <person name="Da Silva C."/>
            <person name="Montanini B."/>
            <person name="Hainaut M."/>
            <person name="Levati E."/>
            <person name="Barry K.W."/>
            <person name="Belfiori B."/>
            <person name="Cichocki N."/>
            <person name="Clum A."/>
            <person name="Dockter R.B."/>
            <person name="Fauchery L."/>
            <person name="Guy J."/>
            <person name="Iotti M."/>
            <person name="Le Tacon F."/>
            <person name="Lindquist E.A."/>
            <person name="Lipzen A."/>
            <person name="Malagnac F."/>
            <person name="Mello A."/>
            <person name="Molinier V."/>
            <person name="Miyauchi S."/>
            <person name="Poulain J."/>
            <person name="Riccioni C."/>
            <person name="Rubini A."/>
            <person name="Sitrit Y."/>
            <person name="Splivallo R."/>
            <person name="Traeger S."/>
            <person name="Wang M."/>
            <person name="Zifcakova L."/>
            <person name="Wipf D."/>
            <person name="Zambonelli A."/>
            <person name="Paolocci F."/>
            <person name="Nowrousian M."/>
            <person name="Ottonello S."/>
            <person name="Baldrian P."/>
            <person name="Spatafora J.W."/>
            <person name="Henrissat B."/>
            <person name="Nagy L.G."/>
            <person name="Aury J.M."/>
            <person name="Wincker P."/>
            <person name="Grigoriev I.V."/>
            <person name="Bonfante P."/>
            <person name="Martin F.M."/>
        </authorList>
    </citation>
    <scope>NUCLEOTIDE SEQUENCE [LARGE SCALE GENOMIC DNA]</scope>
    <source>
        <strain evidence="18 19">120613-1</strain>
    </source>
</reference>
<keyword evidence="10" id="KW-0624">Polysaccharide degradation</keyword>
<dbReference type="PANTHER" id="PTHR42715">
    <property type="entry name" value="BETA-GLUCOSIDASE"/>
    <property type="match status" value="1"/>
</dbReference>
<evidence type="ECO:0000256" key="14">
    <source>
        <dbReference type="ARBA" id="ARBA00041810"/>
    </source>
</evidence>
<evidence type="ECO:0000256" key="13">
    <source>
        <dbReference type="ARBA" id="ARBA00041600"/>
    </source>
</evidence>
<keyword evidence="8" id="KW-0119">Carbohydrate metabolism</keyword>
<dbReference type="Gene3D" id="3.40.50.1700">
    <property type="entry name" value="Glycoside hydrolase family 3 C-terminal domain"/>
    <property type="match status" value="1"/>
</dbReference>
<feature type="chain" id="PRO_5018158697" description="Probable beta-glucosidase F" evidence="15">
    <location>
        <begin position="19"/>
        <end position="748"/>
    </location>
</feature>
<evidence type="ECO:0000313" key="18">
    <source>
        <dbReference type="EMBL" id="RPB03455.1"/>
    </source>
</evidence>
<dbReference type="Proteomes" id="UP000276215">
    <property type="component" value="Unassembled WGS sequence"/>
</dbReference>
<comment type="catalytic activity">
    <reaction evidence="1">
        <text>Hydrolysis of terminal, non-reducing beta-D-glucosyl residues with release of beta-D-glucose.</text>
        <dbReference type="EC" id="3.2.1.21"/>
    </reaction>
</comment>
<keyword evidence="15" id="KW-0732">Signal</keyword>
<dbReference type="FunFam" id="3.40.50.1700:FF:000003">
    <property type="entry name" value="Probable beta-glucosidase"/>
    <property type="match status" value="1"/>
</dbReference>
<evidence type="ECO:0000256" key="7">
    <source>
        <dbReference type="ARBA" id="ARBA00023180"/>
    </source>
</evidence>
<dbReference type="PRINTS" id="PR00133">
    <property type="entry name" value="GLHYDRLASE3"/>
</dbReference>
<feature type="signal peptide" evidence="15">
    <location>
        <begin position="1"/>
        <end position="18"/>
    </location>
</feature>
<dbReference type="InterPro" id="IPR017853">
    <property type="entry name" value="GH"/>
</dbReference>
<evidence type="ECO:0000256" key="9">
    <source>
        <dbReference type="ARBA" id="ARBA00023295"/>
    </source>
</evidence>
<dbReference type="InterPro" id="IPR036881">
    <property type="entry name" value="Glyco_hydro_3_C_sf"/>
</dbReference>
<feature type="domain" description="Glycoside hydrolase family 3 N-terminal" evidence="16">
    <location>
        <begin position="113"/>
        <end position="207"/>
    </location>
</feature>
<dbReference type="Gene3D" id="2.60.40.10">
    <property type="entry name" value="Immunoglobulins"/>
    <property type="match status" value="1"/>
</dbReference>
<keyword evidence="7" id="KW-0325">Glycoprotein</keyword>
<comment type="pathway">
    <text evidence="2">Glycan metabolism; cellulose degradation.</text>
</comment>
<dbReference type="AlphaFoldDB" id="A0A3N4KBX9"/>
<evidence type="ECO:0000313" key="19">
    <source>
        <dbReference type="Proteomes" id="UP000276215"/>
    </source>
</evidence>
<evidence type="ECO:0000256" key="5">
    <source>
        <dbReference type="ARBA" id="ARBA00022801"/>
    </source>
</evidence>
<comment type="similarity">
    <text evidence="3">Belongs to the glycosyl hydrolase 3 family.</text>
</comment>
<dbReference type="InterPro" id="IPR002772">
    <property type="entry name" value="Glyco_hydro_3_C"/>
</dbReference>
<dbReference type="InterPro" id="IPR050288">
    <property type="entry name" value="Cellulose_deg_GH3"/>
</dbReference>
<protein>
    <recommendedName>
        <fullName evidence="11">Probable beta-glucosidase F</fullName>
        <ecNumber evidence="4">3.2.1.21</ecNumber>
    </recommendedName>
    <alternativeName>
        <fullName evidence="12">Beta-D-glucoside glucohydrolase F</fullName>
    </alternativeName>
    <alternativeName>
        <fullName evidence="13">Cellobiase F</fullName>
    </alternativeName>
    <alternativeName>
        <fullName evidence="14">Gentiobiase F</fullName>
    </alternativeName>
</protein>
<evidence type="ECO:0000256" key="8">
    <source>
        <dbReference type="ARBA" id="ARBA00023277"/>
    </source>
</evidence>
<dbReference type="GO" id="GO:0030245">
    <property type="term" value="P:cellulose catabolic process"/>
    <property type="evidence" value="ECO:0007669"/>
    <property type="project" value="UniProtKB-KW"/>
</dbReference>
<evidence type="ECO:0000256" key="12">
    <source>
        <dbReference type="ARBA" id="ARBA00041270"/>
    </source>
</evidence>
<evidence type="ECO:0000256" key="2">
    <source>
        <dbReference type="ARBA" id="ARBA00004987"/>
    </source>
</evidence>
<evidence type="ECO:0000256" key="11">
    <source>
        <dbReference type="ARBA" id="ARBA00039577"/>
    </source>
</evidence>
<organism evidence="18 19">
    <name type="scientific">Choiromyces venosus 120613-1</name>
    <dbReference type="NCBI Taxonomy" id="1336337"/>
    <lineage>
        <taxon>Eukaryota</taxon>
        <taxon>Fungi</taxon>
        <taxon>Dikarya</taxon>
        <taxon>Ascomycota</taxon>
        <taxon>Pezizomycotina</taxon>
        <taxon>Pezizomycetes</taxon>
        <taxon>Pezizales</taxon>
        <taxon>Tuberaceae</taxon>
        <taxon>Choiromyces</taxon>
    </lineage>
</organism>
<accession>A0A3N4KBX9</accession>
<keyword evidence="5" id="KW-0378">Hydrolase</keyword>
<dbReference type="SUPFAM" id="SSF51445">
    <property type="entry name" value="(Trans)glycosidases"/>
    <property type="match status" value="1"/>
</dbReference>
<dbReference type="Pfam" id="PF01915">
    <property type="entry name" value="Glyco_hydro_3_C"/>
    <property type="match status" value="1"/>
</dbReference>
<keyword evidence="19" id="KW-1185">Reference proteome</keyword>
<dbReference type="GO" id="GO:0008422">
    <property type="term" value="F:beta-glucosidase activity"/>
    <property type="evidence" value="ECO:0007669"/>
    <property type="project" value="UniProtKB-EC"/>
</dbReference>
<name>A0A3N4KBX9_9PEZI</name>
<dbReference type="InterPro" id="IPR013783">
    <property type="entry name" value="Ig-like_fold"/>
</dbReference>
<dbReference type="PANTHER" id="PTHR42715:SF2">
    <property type="entry name" value="BETA-GLUCOSIDASE F-RELATED"/>
    <property type="match status" value="1"/>
</dbReference>
<evidence type="ECO:0000256" key="1">
    <source>
        <dbReference type="ARBA" id="ARBA00000448"/>
    </source>
</evidence>
<evidence type="ECO:0000256" key="10">
    <source>
        <dbReference type="ARBA" id="ARBA00023326"/>
    </source>
</evidence>
<evidence type="ECO:0000256" key="3">
    <source>
        <dbReference type="ARBA" id="ARBA00005336"/>
    </source>
</evidence>
<evidence type="ECO:0000259" key="16">
    <source>
        <dbReference type="Pfam" id="PF00933"/>
    </source>
</evidence>